<dbReference type="Pfam" id="PF05699">
    <property type="entry name" value="Dimer_Tnp_hAT"/>
    <property type="match status" value="1"/>
</dbReference>
<evidence type="ECO:0000259" key="1">
    <source>
        <dbReference type="Pfam" id="PF05699"/>
    </source>
</evidence>
<comment type="caution">
    <text evidence="3">The sequence shown here is derived from an EMBL/GenBank/DDBJ whole genome shotgun (WGS) entry which is preliminary data.</text>
</comment>
<dbReference type="Pfam" id="PF14291">
    <property type="entry name" value="DUF4371"/>
    <property type="match status" value="1"/>
</dbReference>
<dbReference type="Gene3D" id="3.80.10.10">
    <property type="entry name" value="Ribonuclease Inhibitor"/>
    <property type="match status" value="1"/>
</dbReference>
<dbReference type="InterPro" id="IPR008906">
    <property type="entry name" value="HATC_C_dom"/>
</dbReference>
<gene>
    <name evidence="3" type="ORF">P5673_012241</name>
</gene>
<dbReference type="GO" id="GO:0046983">
    <property type="term" value="F:protein dimerization activity"/>
    <property type="evidence" value="ECO:0007669"/>
    <property type="project" value="InterPro"/>
</dbReference>
<dbReference type="Proteomes" id="UP001249851">
    <property type="component" value="Unassembled WGS sequence"/>
</dbReference>
<feature type="domain" description="DUF4371" evidence="2">
    <location>
        <begin position="337"/>
        <end position="510"/>
    </location>
</feature>
<dbReference type="SUPFAM" id="SSF53098">
    <property type="entry name" value="Ribonuclease H-like"/>
    <property type="match status" value="1"/>
</dbReference>
<dbReference type="InterPro" id="IPR012337">
    <property type="entry name" value="RNaseH-like_sf"/>
</dbReference>
<dbReference type="SUPFAM" id="SSF52058">
    <property type="entry name" value="L domain-like"/>
    <property type="match status" value="1"/>
</dbReference>
<dbReference type="InterPro" id="IPR032675">
    <property type="entry name" value="LRR_dom_sf"/>
</dbReference>
<sequence>MSHSSGFRYFSIRYIEMRLETLLENRLGFSKHLRYLDLSGQPISSLNFLLTESFPLETLILNDCHKINACCCTAVLMQIKNLRILSLNRVGFTANQVSTITAFSCSLNVLCLVGVGLTRKDIRLILQKLNHLQFLEISCNVVTKGPPTGTSGSTTGTKIDLGTLMKAAEGSWDILRQLSHEITDEKRMQYHTFHCKPSESDILHSHQVTKGKKTWKVSFQSKWLKQFPWLCYSYILEGGICCHCILFPYKVTKGTTPGLLVTVPYRKSYTKALGKDGILNCHEQSVMHKYATKQADLFKQTFENPDRYRVDSQLATSIANQAIENKEILRQIVLAVEFLAKQGLAFRGHRDDRVDFSSYEINRGHFVALLQLLAKGNDPLQKHLLSSSRQARYTSKTIQNDVIHLYASKIKERLTAELRTKDLPFTIIADEGTDPHSNQEILSLCLRFVDQSSPNDPHVKEWLINFMHLERTNDTMISRKILESLSDPSISLDPSNIRGQAYDGASVMSSGKEGVQAKIKEISLLALFTHCYAHCLNLSIAATCQLSEVRNKIGLINETYLFLNNSPKRQKLFEMARWVTRWVERHSCLDVFLVMYELLVTFLDAVISPHEYPNLKSSTGSWSWDKDTITKAQGLKASLLSFQTVVVFITTKNILDEVKALASKLHKRDQDIFEAYMMVDEVIGNIKSARKNIDSDFQIWYKEILDLAEKLGIVEAIPRKTSIQRNRSNTPSSSPIDHYKKSVAIPLLDSLIIQMQDRFSDKDCHARHSLYVVPSIIVNDTLELSEATEGMLFWENDLPFPKSLGNELRRWQSMWQSAEKELPSNLLLALGACDVDAFPNIHRLLLIACTLPISSAEAERSFSLMKRIKTCTRSTMSEERFSDLAVIAMHYPERFEVDEICEAFVKAHPRRLFQATLFD</sequence>
<protein>
    <submittedName>
        <fullName evidence="3">52 kDa repressor of the inhibitor of the protein kinase</fullName>
    </submittedName>
</protein>
<accession>A0AAD9QML2</accession>
<evidence type="ECO:0000259" key="2">
    <source>
        <dbReference type="Pfam" id="PF14291"/>
    </source>
</evidence>
<organism evidence="3 4">
    <name type="scientific">Acropora cervicornis</name>
    <name type="common">Staghorn coral</name>
    <dbReference type="NCBI Taxonomy" id="6130"/>
    <lineage>
        <taxon>Eukaryota</taxon>
        <taxon>Metazoa</taxon>
        <taxon>Cnidaria</taxon>
        <taxon>Anthozoa</taxon>
        <taxon>Hexacorallia</taxon>
        <taxon>Scleractinia</taxon>
        <taxon>Astrocoeniina</taxon>
        <taxon>Acroporidae</taxon>
        <taxon>Acropora</taxon>
    </lineage>
</organism>
<reference evidence="3" key="1">
    <citation type="journal article" date="2023" name="G3 (Bethesda)">
        <title>Whole genome assembly and annotation of the endangered Caribbean coral Acropora cervicornis.</title>
        <authorList>
            <person name="Selwyn J.D."/>
            <person name="Vollmer S.V."/>
        </authorList>
    </citation>
    <scope>NUCLEOTIDE SEQUENCE</scope>
    <source>
        <strain evidence="3">K2</strain>
    </source>
</reference>
<dbReference type="PANTHER" id="PTHR46289:SF14">
    <property type="entry name" value="DUF4371 DOMAIN-CONTAINING PROTEIN"/>
    <property type="match status" value="1"/>
</dbReference>
<dbReference type="InterPro" id="IPR025398">
    <property type="entry name" value="DUF4371"/>
</dbReference>
<evidence type="ECO:0000313" key="3">
    <source>
        <dbReference type="EMBL" id="KAK2564027.1"/>
    </source>
</evidence>
<name>A0AAD9QML2_ACRCE</name>
<feature type="domain" description="HAT C-terminal dimerisation" evidence="1">
    <location>
        <begin position="834"/>
        <end position="890"/>
    </location>
</feature>
<dbReference type="AlphaFoldDB" id="A0AAD9QML2"/>
<dbReference type="InterPro" id="IPR052958">
    <property type="entry name" value="IFN-induced_PKR_regulator"/>
</dbReference>
<evidence type="ECO:0000313" key="4">
    <source>
        <dbReference type="Proteomes" id="UP001249851"/>
    </source>
</evidence>
<proteinExistence type="predicted"/>
<reference evidence="3" key="2">
    <citation type="journal article" date="2023" name="Science">
        <title>Genomic signatures of disease resistance in endangered staghorn corals.</title>
        <authorList>
            <person name="Vollmer S.V."/>
            <person name="Selwyn J.D."/>
            <person name="Despard B.A."/>
            <person name="Roesel C.L."/>
        </authorList>
    </citation>
    <scope>NUCLEOTIDE SEQUENCE</scope>
    <source>
        <strain evidence="3">K2</strain>
    </source>
</reference>
<keyword evidence="4" id="KW-1185">Reference proteome</keyword>
<dbReference type="PANTHER" id="PTHR46289">
    <property type="entry name" value="52 KDA REPRESSOR OF THE INHIBITOR OF THE PROTEIN KINASE-LIKE PROTEIN-RELATED"/>
    <property type="match status" value="1"/>
</dbReference>
<dbReference type="EMBL" id="JARQWQ010000023">
    <property type="protein sequence ID" value="KAK2564027.1"/>
    <property type="molecule type" value="Genomic_DNA"/>
</dbReference>